<dbReference type="Gene3D" id="3.30.750.70">
    <property type="entry name" value="4-hydroxybutyrate coenzyme like domains"/>
    <property type="match status" value="1"/>
</dbReference>
<dbReference type="Pfam" id="PF13336">
    <property type="entry name" value="AcetylCoA_hyd_C"/>
    <property type="match status" value="1"/>
</dbReference>
<dbReference type="AlphaFoldDB" id="W2CQ91"/>
<keyword evidence="2 5" id="KW-0808">Transferase</keyword>
<evidence type="ECO:0000256" key="1">
    <source>
        <dbReference type="ARBA" id="ARBA00009632"/>
    </source>
</evidence>
<dbReference type="InterPro" id="IPR003702">
    <property type="entry name" value="ActCoA_hydro_N"/>
</dbReference>
<name>W2CQ91_9BACT</name>
<feature type="domain" description="Acetyl-CoA hydrolase/transferase N-terminal" evidence="3">
    <location>
        <begin position="4"/>
        <end position="177"/>
    </location>
</feature>
<evidence type="ECO:0000313" key="5">
    <source>
        <dbReference type="EMBL" id="ETK08582.1"/>
    </source>
</evidence>
<dbReference type="PANTHER" id="PTHR21432">
    <property type="entry name" value="ACETYL-COA HYDROLASE-RELATED"/>
    <property type="match status" value="1"/>
</dbReference>
<dbReference type="InterPro" id="IPR037171">
    <property type="entry name" value="NagB/RpiA_transferase-like"/>
</dbReference>
<proteinExistence type="inferred from homology"/>
<evidence type="ECO:0000259" key="4">
    <source>
        <dbReference type="Pfam" id="PF13336"/>
    </source>
</evidence>
<accession>W2CQ91</accession>
<dbReference type="Pfam" id="PF02550">
    <property type="entry name" value="AcetylCoA_hydro"/>
    <property type="match status" value="1"/>
</dbReference>
<dbReference type="SUPFAM" id="SSF100950">
    <property type="entry name" value="NagB/RpiA/CoA transferase-like"/>
    <property type="match status" value="2"/>
</dbReference>
<comment type="similarity">
    <text evidence="1">Belongs to the acetyl-CoA hydrolase/transferase family.</text>
</comment>
<dbReference type="Gene3D" id="3.40.1080.10">
    <property type="entry name" value="Glutaconate Coenzyme A-transferase"/>
    <property type="match status" value="1"/>
</dbReference>
<dbReference type="Proteomes" id="UP000034982">
    <property type="component" value="Unassembled WGS sequence"/>
</dbReference>
<dbReference type="PANTHER" id="PTHR21432:SF20">
    <property type="entry name" value="ACETYL-COA HYDROLASE"/>
    <property type="match status" value="1"/>
</dbReference>
<reference evidence="5 6" key="1">
    <citation type="submission" date="2013-11" db="EMBL/GenBank/DDBJ databases">
        <title>Single cell genomics of uncultured Tannerella BU063 (oral taxon 286).</title>
        <authorList>
            <person name="Beall C.J."/>
            <person name="Campbell A.G."/>
            <person name="Griffen A.L."/>
            <person name="Podar M."/>
            <person name="Leys E.J."/>
        </authorList>
    </citation>
    <scope>NUCLEOTIDE SEQUENCE [LARGE SCALE GENOMIC DNA]</scope>
    <source>
        <strain evidence="5">Cell 1/3</strain>
    </source>
</reference>
<dbReference type="EMBL" id="AYYE01000907">
    <property type="protein sequence ID" value="ETK08582.1"/>
    <property type="molecule type" value="Genomic_DNA"/>
</dbReference>
<dbReference type="PATRIC" id="fig|1411022.3.peg.651"/>
<dbReference type="InterPro" id="IPR046433">
    <property type="entry name" value="ActCoA_hydro"/>
</dbReference>
<gene>
    <name evidence="5" type="ORF">T230_06825</name>
</gene>
<dbReference type="InterPro" id="IPR038460">
    <property type="entry name" value="AcetylCoA_hyd_C_sf"/>
</dbReference>
<evidence type="ECO:0000313" key="6">
    <source>
        <dbReference type="Proteomes" id="UP000034982"/>
    </source>
</evidence>
<evidence type="ECO:0000259" key="3">
    <source>
        <dbReference type="Pfam" id="PF02550"/>
    </source>
</evidence>
<sequence length="431" mass="47509">MNRERPLTEKTVTADEAIRAIKSGDHVVFSHAAGAPQEIHRALVRHKEDYSGVEIFHLICLGSGDYMAPEMEGHFRHCAAFVGANSRRAVAEDRADFIPCFFFEVPGFFRRKLWPVDVAVIHVSPPDLMGNCSFGVSCDYTKPAAEAARIVIAEMNDQMPYIGGDNFIHVSQIDYIVPCSNPLPEVPPAKTGAVEEAIGRYCAELVEDGSTLQLGIGAIPDAVLKCLSDKKDLGLHTEMFADGAIDLIERGVINGSRKTLHPGKHVATFLMGSRRFYDFVNNNPDVEMRPVDYVNNPCVIMKNEKMVSINSCIEVDLMGQVTSECIGQTQFSGTGGQVDYVRGAALADDGKSILAMPSTAAKGTISRIMPYLSHGAAVTTPRDDVDYIVTEYGIAHLKGKTLKERARLLINIAHPYFRDNLEEEFRKRFKK</sequence>
<dbReference type="Gene3D" id="3.40.1080.20">
    <property type="entry name" value="Acetyl-CoA hydrolase/transferase C-terminal domain"/>
    <property type="match status" value="1"/>
</dbReference>
<organism evidence="5 6">
    <name type="scientific">Tannerella sp. oral taxon BU063 isolate Cell 1/3</name>
    <dbReference type="NCBI Taxonomy" id="1411022"/>
    <lineage>
        <taxon>Bacteria</taxon>
        <taxon>Pseudomonadati</taxon>
        <taxon>Bacteroidota</taxon>
        <taxon>Bacteroidia</taxon>
        <taxon>Bacteroidales</taxon>
        <taxon>Tannerellaceae</taxon>
        <taxon>Tannerella</taxon>
    </lineage>
</organism>
<dbReference type="InterPro" id="IPR026888">
    <property type="entry name" value="AcetylCoA_hyd_C"/>
</dbReference>
<protein>
    <submittedName>
        <fullName evidence="5">4-hydroxybutyrate CoA transferase</fullName>
    </submittedName>
</protein>
<comment type="caution">
    <text evidence="5">The sequence shown here is derived from an EMBL/GenBank/DDBJ whole genome shotgun (WGS) entry which is preliminary data.</text>
</comment>
<dbReference type="GO" id="GO:0008775">
    <property type="term" value="F:acetate CoA-transferase activity"/>
    <property type="evidence" value="ECO:0007669"/>
    <property type="project" value="InterPro"/>
</dbReference>
<dbReference type="GO" id="GO:0006083">
    <property type="term" value="P:acetate metabolic process"/>
    <property type="evidence" value="ECO:0007669"/>
    <property type="project" value="InterPro"/>
</dbReference>
<evidence type="ECO:0000256" key="2">
    <source>
        <dbReference type="ARBA" id="ARBA00022679"/>
    </source>
</evidence>
<feature type="domain" description="Acetyl-CoA hydrolase/transferase C-terminal" evidence="4">
    <location>
        <begin position="272"/>
        <end position="424"/>
    </location>
</feature>